<dbReference type="Proteomes" id="UP000228945">
    <property type="component" value="Chromosome"/>
</dbReference>
<sequence>MRALSAIAATLVLAACATTESGVDSYGLGRGLVTYDAMVRAKADCAAVGGEVRPRAAGGDPAQLSNYVCYIPKKAAKP</sequence>
<gene>
    <name evidence="2" type="ORF">CSW64_11895</name>
</gene>
<dbReference type="RefSeq" id="WP_099624223.1">
    <property type="nucleotide sequence ID" value="NZ_CP024201.1"/>
</dbReference>
<feature type="signal peptide" evidence="1">
    <location>
        <begin position="1"/>
        <end position="17"/>
    </location>
</feature>
<evidence type="ECO:0008006" key="4">
    <source>
        <dbReference type="Google" id="ProtNLM"/>
    </source>
</evidence>
<dbReference type="EMBL" id="CP024201">
    <property type="protein sequence ID" value="ATQ44987.1"/>
    <property type="molecule type" value="Genomic_DNA"/>
</dbReference>
<dbReference type="KEGG" id="cmb:CSW64_11895"/>
<keyword evidence="1" id="KW-0732">Signal</keyword>
<reference evidence="2 3" key="1">
    <citation type="submission" date="2017-10" db="EMBL/GenBank/DDBJ databases">
        <title>Genome sequence of Caulobacter mirabilis FWC38.</title>
        <authorList>
            <person name="Fiebig A."/>
            <person name="Crosson S."/>
        </authorList>
    </citation>
    <scope>NUCLEOTIDE SEQUENCE [LARGE SCALE GENOMIC DNA]</scope>
    <source>
        <strain evidence="2 3">FWC 38</strain>
    </source>
</reference>
<name>A0A2D2B410_9CAUL</name>
<dbReference type="OrthoDB" id="7193064at2"/>
<organism evidence="2 3">
    <name type="scientific">Caulobacter mirabilis</name>
    <dbReference type="NCBI Taxonomy" id="69666"/>
    <lineage>
        <taxon>Bacteria</taxon>
        <taxon>Pseudomonadati</taxon>
        <taxon>Pseudomonadota</taxon>
        <taxon>Alphaproteobacteria</taxon>
        <taxon>Caulobacterales</taxon>
        <taxon>Caulobacteraceae</taxon>
        <taxon>Caulobacter</taxon>
    </lineage>
</organism>
<dbReference type="AlphaFoldDB" id="A0A2D2B410"/>
<keyword evidence="3" id="KW-1185">Reference proteome</keyword>
<evidence type="ECO:0000313" key="2">
    <source>
        <dbReference type="EMBL" id="ATQ44987.1"/>
    </source>
</evidence>
<proteinExistence type="predicted"/>
<protein>
    <recommendedName>
        <fullName evidence="4">Lipoprotein</fullName>
    </recommendedName>
</protein>
<accession>A0A2D2B410</accession>
<evidence type="ECO:0000256" key="1">
    <source>
        <dbReference type="SAM" id="SignalP"/>
    </source>
</evidence>
<feature type="chain" id="PRO_5013736504" description="Lipoprotein" evidence="1">
    <location>
        <begin position="18"/>
        <end position="78"/>
    </location>
</feature>
<dbReference type="PROSITE" id="PS51257">
    <property type="entry name" value="PROKAR_LIPOPROTEIN"/>
    <property type="match status" value="1"/>
</dbReference>
<evidence type="ECO:0000313" key="3">
    <source>
        <dbReference type="Proteomes" id="UP000228945"/>
    </source>
</evidence>